<dbReference type="PROSITE" id="PS51649">
    <property type="entry name" value="NPH3"/>
    <property type="match status" value="1"/>
</dbReference>
<evidence type="ECO:0000259" key="4">
    <source>
        <dbReference type="PROSITE" id="PS51649"/>
    </source>
</evidence>
<evidence type="ECO:0000256" key="1">
    <source>
        <dbReference type="ARBA" id="ARBA00004906"/>
    </source>
</evidence>
<keyword evidence="2" id="KW-0833">Ubl conjugation pathway</keyword>
<protein>
    <recommendedName>
        <fullName evidence="4">NPH3 domain-containing protein</fullName>
    </recommendedName>
</protein>
<dbReference type="Pfam" id="PF00651">
    <property type="entry name" value="BTB"/>
    <property type="match status" value="1"/>
</dbReference>
<dbReference type="PANTHER" id="PTHR32370">
    <property type="entry name" value="OS12G0117600 PROTEIN"/>
    <property type="match status" value="1"/>
</dbReference>
<dbReference type="EMBL" id="JBANQN010000002">
    <property type="protein sequence ID" value="KAK6798339.1"/>
    <property type="molecule type" value="Genomic_DNA"/>
</dbReference>
<dbReference type="Pfam" id="PF03000">
    <property type="entry name" value="NPH3"/>
    <property type="match status" value="1"/>
</dbReference>
<comment type="similarity">
    <text evidence="3">Belongs to the NPH3 family.</text>
</comment>
<organism evidence="5 6">
    <name type="scientific">Solanum bulbocastanum</name>
    <name type="common">Wild potato</name>
    <dbReference type="NCBI Taxonomy" id="147425"/>
    <lineage>
        <taxon>Eukaryota</taxon>
        <taxon>Viridiplantae</taxon>
        <taxon>Streptophyta</taxon>
        <taxon>Embryophyta</taxon>
        <taxon>Tracheophyta</taxon>
        <taxon>Spermatophyta</taxon>
        <taxon>Magnoliopsida</taxon>
        <taxon>eudicotyledons</taxon>
        <taxon>Gunneridae</taxon>
        <taxon>Pentapetalae</taxon>
        <taxon>asterids</taxon>
        <taxon>lamiids</taxon>
        <taxon>Solanales</taxon>
        <taxon>Solanaceae</taxon>
        <taxon>Solanoideae</taxon>
        <taxon>Solaneae</taxon>
        <taxon>Solanum</taxon>
    </lineage>
</organism>
<accession>A0AAN8YLI9</accession>
<dbReference type="SUPFAM" id="SSF54695">
    <property type="entry name" value="POZ domain"/>
    <property type="match status" value="1"/>
</dbReference>
<dbReference type="InterPro" id="IPR027356">
    <property type="entry name" value="NPH3_dom"/>
</dbReference>
<dbReference type="Gene3D" id="3.30.710.10">
    <property type="entry name" value="Potassium Channel Kv1.1, Chain A"/>
    <property type="match status" value="1"/>
</dbReference>
<gene>
    <name evidence="5" type="ORF">RDI58_006041</name>
</gene>
<dbReference type="Proteomes" id="UP001371456">
    <property type="component" value="Unassembled WGS sequence"/>
</dbReference>
<feature type="domain" description="NPH3" evidence="4">
    <location>
        <begin position="115"/>
        <end position="201"/>
    </location>
</feature>
<comment type="pathway">
    <text evidence="1">Protein modification; protein ubiquitination.</text>
</comment>
<evidence type="ECO:0000256" key="2">
    <source>
        <dbReference type="ARBA" id="ARBA00022786"/>
    </source>
</evidence>
<dbReference type="AlphaFoldDB" id="A0AAN8YLI9"/>
<proteinExistence type="inferred from homology"/>
<dbReference type="InterPro" id="IPR000210">
    <property type="entry name" value="BTB/POZ_dom"/>
</dbReference>
<name>A0AAN8YLI9_SOLBU</name>
<evidence type="ECO:0000313" key="5">
    <source>
        <dbReference type="EMBL" id="KAK6798339.1"/>
    </source>
</evidence>
<evidence type="ECO:0000256" key="3">
    <source>
        <dbReference type="PROSITE-ProRule" id="PRU00982"/>
    </source>
</evidence>
<comment type="caution">
    <text evidence="5">The sequence shown here is derived from an EMBL/GenBank/DDBJ whole genome shotgun (WGS) entry which is preliminary data.</text>
</comment>
<keyword evidence="6" id="KW-1185">Reference proteome</keyword>
<sequence>MSTKKELLSSAMKRTSEWIFSLEIPSDVTVNAGGISFTLHKFPLVSKSGYIRKLVSESTDADVSTIEIPDIPVEGRHLNLQQTCKDSQFSTSGRAEAGINGLTSSMFSNPKPIVDWWSEDLTVLRIYFFQRVLIAIMGRGFKQYPLGPILMLYAQKSLRCLGRKKIEPKQEHEKKVVLETIVGLLPREKNVLSISFLSMLL</sequence>
<dbReference type="InterPro" id="IPR043454">
    <property type="entry name" value="NPH3/RPT2-like"/>
</dbReference>
<reference evidence="5 6" key="1">
    <citation type="submission" date="2024-02" db="EMBL/GenBank/DDBJ databases">
        <title>de novo genome assembly of Solanum bulbocastanum strain 11H21.</title>
        <authorList>
            <person name="Hosaka A.J."/>
        </authorList>
    </citation>
    <scope>NUCLEOTIDE SEQUENCE [LARGE SCALE GENOMIC DNA]</scope>
    <source>
        <tissue evidence="5">Young leaves</tissue>
    </source>
</reference>
<dbReference type="InterPro" id="IPR011333">
    <property type="entry name" value="SKP1/BTB/POZ_sf"/>
</dbReference>
<evidence type="ECO:0000313" key="6">
    <source>
        <dbReference type="Proteomes" id="UP001371456"/>
    </source>
</evidence>